<feature type="domain" description="Fibronectin type-III" evidence="2">
    <location>
        <begin position="745"/>
        <end position="834"/>
    </location>
</feature>
<dbReference type="STRING" id="41047.A0A397G3L3"/>
<dbReference type="PANTHER" id="PTHR30383">
    <property type="entry name" value="THIOESTERASE 1/PROTEASE 1/LYSOPHOSPHOLIPASE L1"/>
    <property type="match status" value="1"/>
</dbReference>
<feature type="domain" description="Fibronectin type-III" evidence="2">
    <location>
        <begin position="537"/>
        <end position="641"/>
    </location>
</feature>
<evidence type="ECO:0000313" key="3">
    <source>
        <dbReference type="EMBL" id="RHZ45217.1"/>
    </source>
</evidence>
<dbReference type="PROSITE" id="PS50853">
    <property type="entry name" value="FN3"/>
    <property type="match status" value="2"/>
</dbReference>
<protein>
    <recommendedName>
        <fullName evidence="2">Fibronectin type-III domain-containing protein</fullName>
    </recommendedName>
</protein>
<dbReference type="CDD" id="cd00063">
    <property type="entry name" value="FN3"/>
    <property type="match status" value="2"/>
</dbReference>
<dbReference type="GO" id="GO:0004622">
    <property type="term" value="F:phosphatidylcholine lysophospholipase activity"/>
    <property type="evidence" value="ECO:0007669"/>
    <property type="project" value="TreeGrafter"/>
</dbReference>
<evidence type="ECO:0000313" key="4">
    <source>
        <dbReference type="Proteomes" id="UP000215305"/>
    </source>
</evidence>
<dbReference type="Gene3D" id="2.60.40.10">
    <property type="entry name" value="Immunoglobulins"/>
    <property type="match status" value="2"/>
</dbReference>
<dbReference type="Gene3D" id="3.40.50.1110">
    <property type="entry name" value="SGNH hydrolase"/>
    <property type="match status" value="1"/>
</dbReference>
<dbReference type="InterPro" id="IPR051532">
    <property type="entry name" value="Ester_Hydrolysis_Enzymes"/>
</dbReference>
<feature type="chain" id="PRO_5017401939" description="Fibronectin type-III domain-containing protein" evidence="1">
    <location>
        <begin position="17"/>
        <end position="884"/>
    </location>
</feature>
<dbReference type="AlphaFoldDB" id="A0A397G3L3"/>
<dbReference type="InterPro" id="IPR013783">
    <property type="entry name" value="Ig-like_fold"/>
</dbReference>
<dbReference type="PANTHER" id="PTHR30383:SF19">
    <property type="entry name" value="FIBRONECTIN TYPE-III DOMAIN-CONTAINING PROTEIN"/>
    <property type="match status" value="1"/>
</dbReference>
<dbReference type="VEuPathDB" id="FungiDB:CDV56_103381"/>
<gene>
    <name evidence="3" type="ORF">CDV56_103381</name>
</gene>
<dbReference type="Proteomes" id="UP000215305">
    <property type="component" value="Unassembled WGS sequence"/>
</dbReference>
<keyword evidence="4" id="KW-1185">Reference proteome</keyword>
<dbReference type="InterPro" id="IPR013830">
    <property type="entry name" value="SGNH_hydro"/>
</dbReference>
<dbReference type="SUPFAM" id="SSF49265">
    <property type="entry name" value="Fibronectin type III"/>
    <property type="match status" value="1"/>
</dbReference>
<name>A0A397G3L3_ASPTH</name>
<dbReference type="SMART" id="SM00060">
    <property type="entry name" value="FN3"/>
    <property type="match status" value="2"/>
</dbReference>
<dbReference type="InterPro" id="IPR003961">
    <property type="entry name" value="FN3_dom"/>
</dbReference>
<dbReference type="OrthoDB" id="2119228at2759"/>
<comment type="caution">
    <text evidence="3">The sequence shown here is derived from an EMBL/GenBank/DDBJ whole genome shotgun (WGS) entry which is preliminary data.</text>
</comment>
<accession>A0A397G3L3</accession>
<dbReference type="SUPFAM" id="SSF52266">
    <property type="entry name" value="SGNH hydrolase"/>
    <property type="match status" value="1"/>
</dbReference>
<reference evidence="3" key="1">
    <citation type="submission" date="2018-08" db="EMBL/GenBank/DDBJ databases">
        <title>Draft genome sequence of azole-resistant Aspergillus thermomutatus (Neosartorya pseudofischeri) strain HMR AF 39, isolated from a human nasal aspirate.</title>
        <authorList>
            <person name="Parent-Michaud M."/>
            <person name="Dufresne P.J."/>
            <person name="Fournier E."/>
            <person name="Martineau C."/>
            <person name="Moreira S."/>
            <person name="Perkins V."/>
            <person name="De Repentigny L."/>
            <person name="Dufresne S.F."/>
        </authorList>
    </citation>
    <scope>NUCLEOTIDE SEQUENCE [LARGE SCALE GENOMIC DNA]</scope>
    <source>
        <strain evidence="3">HMR AF 39</strain>
    </source>
</reference>
<dbReference type="EMBL" id="NKHU02000296">
    <property type="protein sequence ID" value="RHZ45217.1"/>
    <property type="molecule type" value="Genomic_DNA"/>
</dbReference>
<organism evidence="3 4">
    <name type="scientific">Aspergillus thermomutatus</name>
    <name type="common">Neosartorya pseudofischeri</name>
    <dbReference type="NCBI Taxonomy" id="41047"/>
    <lineage>
        <taxon>Eukaryota</taxon>
        <taxon>Fungi</taxon>
        <taxon>Dikarya</taxon>
        <taxon>Ascomycota</taxon>
        <taxon>Pezizomycotina</taxon>
        <taxon>Eurotiomycetes</taxon>
        <taxon>Eurotiomycetidae</taxon>
        <taxon>Eurotiales</taxon>
        <taxon>Aspergillaceae</taxon>
        <taxon>Aspergillus</taxon>
        <taxon>Aspergillus subgen. Fumigati</taxon>
    </lineage>
</organism>
<dbReference type="GeneID" id="38125355"/>
<sequence length="884" mass="96873">MKVLSCLTALLSFAAAIMPSPSHKPPLGGRQITDPKVLAELRAQHADTLSKMKNGKKVFVHLDELANYEHDPLQKRQFVIFGLAGAAIVEAVGAGADIIGGIIQNLLSVFLTEDHTIWHSKDHCRTYFQTHSGSEGNFQTWARGSEDADTNVNMNIAWINPQTTDPPVYFFENDFLGRYSVQFTATDQVAWGGIQGTEKCYIEGICNPQYVFYHNGYNIVLNTWQSQGDVSACQYSHGEDCKGLCDSGVKDQFSKNGVVWGGDCAIPCKEDGGDGYTVQPPPPNPSATVMVVGDSISHGMEADWTWRWRIFAWLQDNLGYKVTFVGPWAGTHGPTVPQAALPQPPLLPGESAPVINEVIGLYADGVPDFFASSHHASWWGRQVAQSKETIKAWVETYQPDYLLILLGFNDLGWFVSGPEDLVGNMGQLVENAREGKSDVKILLGNVVHRKFINGRQDLVDNTNTYNQLLRDKYPSWFRWESPIAYVDVNANYNCHPQGCPDGYDGLHPNSMGEYHIAQAFARSLKADFGFQGPDFVVPTNPEPRVISTPTGVVTFSHPEGLYTTWNRVPTARGYDIRSRLQGMTDWWSEGQVYPNTWASWSTWLIDGQTWEFQVRTRGDNDDVSSWSDLTTATADLQTSPGPPNIVAVPSGGDGIQISWGAVTGYSVNRYGVIVWDMDTEGAFIDTRAATGTSFFVGGLKPGHRYGTWVATYVNMKSSVTGEPYAAGGLPAAGPEVIVGAGAPAPPTNLGVTNVDPTTVQLSWTASAGAAGYAVYVRSVRDNTDFKQDGKTTATTYGVGFLFPGTWNFEFCVSAFNGNLETAHTACVIPPVYPGYSKRDEVQVFGKSTVYNSTYNSTTMIEDKRLPMLFKLLAQSADNSSIPHF</sequence>
<dbReference type="CDD" id="cd01833">
    <property type="entry name" value="XynB_like"/>
    <property type="match status" value="1"/>
</dbReference>
<dbReference type="Pfam" id="PF13472">
    <property type="entry name" value="Lipase_GDSL_2"/>
    <property type="match status" value="1"/>
</dbReference>
<proteinExistence type="predicted"/>
<evidence type="ECO:0000259" key="2">
    <source>
        <dbReference type="PROSITE" id="PS50853"/>
    </source>
</evidence>
<feature type="signal peptide" evidence="1">
    <location>
        <begin position="1"/>
        <end position="16"/>
    </location>
</feature>
<dbReference type="Pfam" id="PF00041">
    <property type="entry name" value="fn3"/>
    <property type="match status" value="1"/>
</dbReference>
<dbReference type="RefSeq" id="XP_026610639.1">
    <property type="nucleotide sequence ID" value="XM_026757000.1"/>
</dbReference>
<dbReference type="InterPro" id="IPR036514">
    <property type="entry name" value="SGNH_hydro_sf"/>
</dbReference>
<dbReference type="InterPro" id="IPR036116">
    <property type="entry name" value="FN3_sf"/>
</dbReference>
<evidence type="ECO:0000256" key="1">
    <source>
        <dbReference type="SAM" id="SignalP"/>
    </source>
</evidence>
<keyword evidence="1" id="KW-0732">Signal</keyword>